<proteinExistence type="predicted"/>
<reference evidence="2" key="1">
    <citation type="journal article" date="2017" name="Elife">
        <title>The kinetoplastid-infecting Bodo saltans virus (BsV), a window into the most abundant giant viruses in the sea.</title>
        <authorList>
            <person name="Deeg C.M."/>
            <person name="Chow C.-E.T."/>
            <person name="Suttle C.A."/>
        </authorList>
    </citation>
    <scope>NUCLEOTIDE SEQUENCE</scope>
    <source>
        <strain evidence="2">NG1</strain>
    </source>
</reference>
<dbReference type="Proteomes" id="UP000240325">
    <property type="component" value="Segment"/>
</dbReference>
<evidence type="ECO:0000313" key="3">
    <source>
        <dbReference type="Proteomes" id="UP000240325"/>
    </source>
</evidence>
<accession>A0A2H4UVA7</accession>
<gene>
    <name evidence="2" type="ORF">BMW23_0812</name>
</gene>
<dbReference type="EMBL" id="MF782455">
    <property type="protein sequence ID" value="ATZ80858.1"/>
    <property type="molecule type" value="Genomic_DNA"/>
</dbReference>
<dbReference type="InterPro" id="IPR023393">
    <property type="entry name" value="START-like_dom_sf"/>
</dbReference>
<dbReference type="InterPro" id="IPR051213">
    <property type="entry name" value="START_lipid_transfer"/>
</dbReference>
<protein>
    <submittedName>
        <fullName evidence="2">Zinc finger domain-containing protein</fullName>
    </submittedName>
</protein>
<dbReference type="CDD" id="cd00177">
    <property type="entry name" value="START"/>
    <property type="match status" value="1"/>
</dbReference>
<dbReference type="PANTHER" id="PTHR19308">
    <property type="entry name" value="PHOSPHATIDYLCHOLINE TRANSFER PROTEIN"/>
    <property type="match status" value="1"/>
</dbReference>
<dbReference type="PROSITE" id="PS50848">
    <property type="entry name" value="START"/>
    <property type="match status" value="1"/>
</dbReference>
<sequence>MSVSNIVDRDMKHMKNSKKELMDCIMVPSNKNWTKSQLSYPNVDVFMKNGNENGCCCICGISVINANAETLLNEIRDTKNWKKMDNMVEKTEFIDINETSRMIHFIYSGITGIISKRDIVFMENIVRDNDGTMMIVLSPTDLDMYKKQNDCVRAELRSGGWIFKQISDNQCYVVYHLNIDFKFNMVNQQIMNLFASKIPTVISKLSAIVNKQN</sequence>
<keyword evidence="3" id="KW-1185">Reference proteome</keyword>
<evidence type="ECO:0000259" key="1">
    <source>
        <dbReference type="PROSITE" id="PS50848"/>
    </source>
</evidence>
<dbReference type="Gene3D" id="3.30.530.20">
    <property type="match status" value="1"/>
</dbReference>
<evidence type="ECO:0000313" key="2">
    <source>
        <dbReference type="EMBL" id="ATZ80858.1"/>
    </source>
</evidence>
<name>A0A2H4UVA7_9VIRU</name>
<dbReference type="SUPFAM" id="SSF55961">
    <property type="entry name" value="Bet v1-like"/>
    <property type="match status" value="1"/>
</dbReference>
<dbReference type="GO" id="GO:0008289">
    <property type="term" value="F:lipid binding"/>
    <property type="evidence" value="ECO:0007669"/>
    <property type="project" value="InterPro"/>
</dbReference>
<dbReference type="InterPro" id="IPR002913">
    <property type="entry name" value="START_lipid-bd_dom"/>
</dbReference>
<dbReference type="Pfam" id="PF01852">
    <property type="entry name" value="START"/>
    <property type="match status" value="1"/>
</dbReference>
<dbReference type="PANTHER" id="PTHR19308:SF14">
    <property type="entry name" value="START DOMAIN-CONTAINING PROTEIN"/>
    <property type="match status" value="1"/>
</dbReference>
<feature type="domain" description="START" evidence="1">
    <location>
        <begin position="63"/>
        <end position="213"/>
    </location>
</feature>
<organism evidence="2">
    <name type="scientific">Bodo saltans virus</name>
    <dbReference type="NCBI Taxonomy" id="2024608"/>
    <lineage>
        <taxon>Viruses</taxon>
        <taxon>Varidnaviria</taxon>
        <taxon>Bamfordvirae</taxon>
        <taxon>Nucleocytoviricota</taxon>
        <taxon>Megaviricetes</taxon>
        <taxon>Imitervirales</taxon>
        <taxon>Mimiviridae</taxon>
        <taxon>Klosneuvirinae</taxon>
        <taxon>Theiavirus</taxon>
        <taxon>Theiavirus salishense</taxon>
    </lineage>
</organism>